<dbReference type="eggNOG" id="ENOG50332VX">
    <property type="taxonomic scope" value="Bacteria"/>
</dbReference>
<accession>W8RTC7</accession>
<dbReference type="Proteomes" id="UP000019593">
    <property type="component" value="Chromosome"/>
</dbReference>
<dbReference type="InterPro" id="IPR043736">
    <property type="entry name" value="DUF5681"/>
</dbReference>
<keyword evidence="4" id="KW-1185">Reference proteome</keyword>
<evidence type="ECO:0000313" key="3">
    <source>
        <dbReference type="EMBL" id="AHM04459.1"/>
    </source>
</evidence>
<dbReference type="RefSeq" id="WP_025312248.1">
    <property type="nucleotide sequence ID" value="NZ_CP004372.1"/>
</dbReference>
<gene>
    <name evidence="3" type="ORF">roselon_02112</name>
</gene>
<feature type="region of interest" description="Disordered" evidence="1">
    <location>
        <begin position="1"/>
        <end position="43"/>
    </location>
</feature>
<sequence length="144" mass="15679">MSTRDDDDRDYEVGYGRPPKVTRFKKGQSGNPKGRPKEAKGISASLRRELEAKITVTEGQQTRRVSKAEAAAKRLVAKALSGDVKTLLKLIELDPQLFGVNADSTAAEDGAQPEPVDLDLLQHFFTAQQEATRQEGDAEGEAPT</sequence>
<evidence type="ECO:0000313" key="4">
    <source>
        <dbReference type="Proteomes" id="UP000019593"/>
    </source>
</evidence>
<dbReference type="EMBL" id="CP004372">
    <property type="protein sequence ID" value="AHM04459.1"/>
    <property type="molecule type" value="Genomic_DNA"/>
</dbReference>
<organism evidence="3 4">
    <name type="scientific">Roseicyclus elongatus DSM 19469</name>
    <dbReference type="NCBI Taxonomy" id="1294273"/>
    <lineage>
        <taxon>Bacteria</taxon>
        <taxon>Pseudomonadati</taxon>
        <taxon>Pseudomonadota</taxon>
        <taxon>Alphaproteobacteria</taxon>
        <taxon>Rhodobacterales</taxon>
        <taxon>Roseobacteraceae</taxon>
        <taxon>Roseicyclus</taxon>
    </lineage>
</organism>
<dbReference type="PATRIC" id="fig|1294273.3.peg.2082"/>
<protein>
    <recommendedName>
        <fullName evidence="2">DUF5681 domain-containing protein</fullName>
    </recommendedName>
</protein>
<dbReference type="KEGG" id="red:roselon_02112"/>
<evidence type="ECO:0000259" key="2">
    <source>
        <dbReference type="Pfam" id="PF18932"/>
    </source>
</evidence>
<proteinExistence type="predicted"/>
<dbReference type="Pfam" id="PF18932">
    <property type="entry name" value="DUF5681"/>
    <property type="match status" value="1"/>
</dbReference>
<reference evidence="3 4" key="1">
    <citation type="submission" date="2013-03" db="EMBL/GenBank/DDBJ databases">
        <authorList>
            <person name="Fiebig A."/>
            <person name="Goeker M."/>
            <person name="Klenk H.-P.P."/>
        </authorList>
    </citation>
    <scope>NUCLEOTIDE SEQUENCE [LARGE SCALE GENOMIC DNA]</scope>
    <source>
        <strain evidence="4">DSM 19469</strain>
    </source>
</reference>
<name>W8RTC7_9RHOB</name>
<evidence type="ECO:0000256" key="1">
    <source>
        <dbReference type="SAM" id="MobiDB-lite"/>
    </source>
</evidence>
<dbReference type="STRING" id="1294273.roselon_02112"/>
<dbReference type="HOGENOM" id="CLU_125932_1_0_5"/>
<feature type="domain" description="DUF5681" evidence="2">
    <location>
        <begin position="22"/>
        <end position="93"/>
    </location>
</feature>
<dbReference type="AlphaFoldDB" id="W8RTC7"/>